<dbReference type="EMBL" id="BARW01030677">
    <property type="protein sequence ID" value="GAJ08524.1"/>
    <property type="molecule type" value="Genomic_DNA"/>
</dbReference>
<proteinExistence type="predicted"/>
<name>X1TTH0_9ZZZZ</name>
<comment type="caution">
    <text evidence="1">The sequence shown here is derived from an EMBL/GenBank/DDBJ whole genome shotgun (WGS) entry which is preliminary data.</text>
</comment>
<accession>X1TTH0</accession>
<reference evidence="1" key="1">
    <citation type="journal article" date="2014" name="Front. Microbiol.">
        <title>High frequency of phylogenetically diverse reductive dehalogenase-homologous genes in deep subseafloor sedimentary metagenomes.</title>
        <authorList>
            <person name="Kawai M."/>
            <person name="Futagami T."/>
            <person name="Toyoda A."/>
            <person name="Takaki Y."/>
            <person name="Nishi S."/>
            <person name="Hori S."/>
            <person name="Arai W."/>
            <person name="Tsubouchi T."/>
            <person name="Morono Y."/>
            <person name="Uchiyama I."/>
            <person name="Ito T."/>
            <person name="Fujiyama A."/>
            <person name="Inagaki F."/>
            <person name="Takami H."/>
        </authorList>
    </citation>
    <scope>NUCLEOTIDE SEQUENCE</scope>
    <source>
        <strain evidence="1">Expedition CK06-06</strain>
    </source>
</reference>
<gene>
    <name evidence="1" type="ORF">S12H4_48990</name>
</gene>
<feature type="non-terminal residue" evidence="1">
    <location>
        <position position="1"/>
    </location>
</feature>
<feature type="non-terminal residue" evidence="1">
    <location>
        <position position="248"/>
    </location>
</feature>
<organism evidence="1">
    <name type="scientific">marine sediment metagenome</name>
    <dbReference type="NCBI Taxonomy" id="412755"/>
    <lineage>
        <taxon>unclassified sequences</taxon>
        <taxon>metagenomes</taxon>
        <taxon>ecological metagenomes</taxon>
    </lineage>
</organism>
<dbReference type="AlphaFoldDB" id="X1TTH0"/>
<sequence length="248" mass="28995">WQNLSSYYGETLLRWLTEEGFYNPNIEWIALELPPQLLPQGISEKLSVKAEAYWNGEFGQKHITVSEALVKMSGLLLGELRVVRNFVVKTHAPLNIFELEELRVKFSHVEGASKMVDEVAAELPPPMPKQPSEGWDAIEWIDWARTEYIPYKKWLLDHNRINETAIHQSIMYEERLYRNYPQFLQSFDLLIYGAFRDIQSLLGEGYIILWVLVDNLPLFWFQTLARALVENGFVLSEKPKNPLYLFSM</sequence>
<protein>
    <submittedName>
        <fullName evidence="1">Uncharacterized protein</fullName>
    </submittedName>
</protein>
<evidence type="ECO:0000313" key="1">
    <source>
        <dbReference type="EMBL" id="GAJ08524.1"/>
    </source>
</evidence>